<feature type="domain" description="Cyclic nucleotide-binding" evidence="1">
    <location>
        <begin position="29"/>
        <end position="116"/>
    </location>
</feature>
<dbReference type="RefSeq" id="WP_188504827.1">
    <property type="nucleotide sequence ID" value="NZ_BMER01000001.1"/>
</dbReference>
<dbReference type="SUPFAM" id="SSF51206">
    <property type="entry name" value="cAMP-binding domain-like"/>
    <property type="match status" value="1"/>
</dbReference>
<proteinExistence type="predicted"/>
<organism evidence="2 3">
    <name type="scientific">Parapedobacter pyrenivorans</name>
    <dbReference type="NCBI Taxonomy" id="1305674"/>
    <lineage>
        <taxon>Bacteria</taxon>
        <taxon>Pseudomonadati</taxon>
        <taxon>Bacteroidota</taxon>
        <taxon>Sphingobacteriia</taxon>
        <taxon>Sphingobacteriales</taxon>
        <taxon>Sphingobacteriaceae</taxon>
        <taxon>Parapedobacter</taxon>
    </lineage>
</organism>
<reference evidence="2" key="1">
    <citation type="journal article" date="2014" name="Int. J. Syst. Evol. Microbiol.">
        <title>Complete genome sequence of Corynebacterium casei LMG S-19264T (=DSM 44701T), isolated from a smear-ripened cheese.</title>
        <authorList>
            <consortium name="US DOE Joint Genome Institute (JGI-PGF)"/>
            <person name="Walter F."/>
            <person name="Albersmeier A."/>
            <person name="Kalinowski J."/>
            <person name="Ruckert C."/>
        </authorList>
    </citation>
    <scope>NUCLEOTIDE SEQUENCE</scope>
    <source>
        <strain evidence="2">CGMCC 1.12195</strain>
    </source>
</reference>
<dbReference type="Pfam" id="PF00027">
    <property type="entry name" value="cNMP_binding"/>
    <property type="match status" value="1"/>
</dbReference>
<sequence>MNELEIYLESLIHFTESEMKRFTSLFAEIRLKKSDYFAKEGEFSTRLAFVSNGVLRAFFRNDAGSEYNKTFFTPPSFVAAYSSITTKRRNLINIQCLTDCTLFVADFTQLTALYKDYPKFESLARILAEYKFAIKEKREIELVTLEATKRYEIFKIEHPNLENLINQYHIASYLGITPTQLSRIRAKK</sequence>
<dbReference type="AlphaFoldDB" id="A0A917M672"/>
<gene>
    <name evidence="2" type="ORF">GCM10007415_10230</name>
</gene>
<dbReference type="Proteomes" id="UP000660862">
    <property type="component" value="Unassembled WGS sequence"/>
</dbReference>
<protein>
    <submittedName>
        <fullName evidence="2">cAMP-binding protein</fullName>
    </submittedName>
</protein>
<name>A0A917M672_9SPHI</name>
<dbReference type="CDD" id="cd00038">
    <property type="entry name" value="CAP_ED"/>
    <property type="match status" value="1"/>
</dbReference>
<dbReference type="InterPro" id="IPR018490">
    <property type="entry name" value="cNMP-bd_dom_sf"/>
</dbReference>
<dbReference type="EMBL" id="BMER01000001">
    <property type="protein sequence ID" value="GGG79870.1"/>
    <property type="molecule type" value="Genomic_DNA"/>
</dbReference>
<comment type="caution">
    <text evidence="2">The sequence shown here is derived from an EMBL/GenBank/DDBJ whole genome shotgun (WGS) entry which is preliminary data.</text>
</comment>
<dbReference type="InterPro" id="IPR000595">
    <property type="entry name" value="cNMP-bd_dom"/>
</dbReference>
<evidence type="ECO:0000313" key="3">
    <source>
        <dbReference type="Proteomes" id="UP000660862"/>
    </source>
</evidence>
<evidence type="ECO:0000313" key="2">
    <source>
        <dbReference type="EMBL" id="GGG79870.1"/>
    </source>
</evidence>
<accession>A0A917M672</accession>
<dbReference type="Gene3D" id="2.60.120.10">
    <property type="entry name" value="Jelly Rolls"/>
    <property type="match status" value="1"/>
</dbReference>
<keyword evidence="3" id="KW-1185">Reference proteome</keyword>
<evidence type="ECO:0000259" key="1">
    <source>
        <dbReference type="Pfam" id="PF00027"/>
    </source>
</evidence>
<dbReference type="InterPro" id="IPR014710">
    <property type="entry name" value="RmlC-like_jellyroll"/>
</dbReference>
<reference evidence="2" key="2">
    <citation type="submission" date="2020-09" db="EMBL/GenBank/DDBJ databases">
        <authorList>
            <person name="Sun Q."/>
            <person name="Zhou Y."/>
        </authorList>
    </citation>
    <scope>NUCLEOTIDE SEQUENCE</scope>
    <source>
        <strain evidence="2">CGMCC 1.12195</strain>
    </source>
</reference>